<comment type="similarity">
    <text evidence="4">Belongs to the protein kinase superfamily.</text>
</comment>
<dbReference type="CDD" id="cd14008">
    <property type="entry name" value="STKc_LKB1_CaMKK"/>
    <property type="match status" value="1"/>
</dbReference>
<dbReference type="Gene3D" id="3.30.200.20">
    <property type="entry name" value="Phosphorylase Kinase, domain 1"/>
    <property type="match status" value="1"/>
</dbReference>
<dbReference type="GO" id="GO:0004674">
    <property type="term" value="F:protein serine/threonine kinase activity"/>
    <property type="evidence" value="ECO:0007669"/>
    <property type="project" value="UniProtKB-KW"/>
</dbReference>
<dbReference type="SUPFAM" id="SSF56112">
    <property type="entry name" value="Protein kinase-like (PK-like)"/>
    <property type="match status" value="1"/>
</dbReference>
<keyword evidence="4" id="KW-0808">Transferase</keyword>
<feature type="domain" description="Protein kinase" evidence="5">
    <location>
        <begin position="31"/>
        <end position="267"/>
    </location>
</feature>
<dbReference type="InterPro" id="IPR011009">
    <property type="entry name" value="Kinase-like_dom_sf"/>
</dbReference>
<comment type="caution">
    <text evidence="6">The sequence shown here is derived from an EMBL/GenBank/DDBJ whole genome shotgun (WGS) entry which is preliminary data.</text>
</comment>
<proteinExistence type="inferred from homology"/>
<dbReference type="OrthoDB" id="68483at2759"/>
<reference evidence="6" key="1">
    <citation type="submission" date="2021-02" db="EMBL/GenBank/DDBJ databases">
        <authorList>
            <person name="Dougan E. K."/>
            <person name="Rhodes N."/>
            <person name="Thang M."/>
            <person name="Chan C."/>
        </authorList>
    </citation>
    <scope>NUCLEOTIDE SEQUENCE</scope>
</reference>
<dbReference type="Proteomes" id="UP000649617">
    <property type="component" value="Unassembled WGS sequence"/>
</dbReference>
<evidence type="ECO:0000256" key="2">
    <source>
        <dbReference type="ARBA" id="ARBA00022840"/>
    </source>
</evidence>
<name>A0A812X8K2_SYMPI</name>
<dbReference type="Gene3D" id="1.10.510.10">
    <property type="entry name" value="Transferase(Phosphotransferase) domain 1"/>
    <property type="match status" value="1"/>
</dbReference>
<accession>A0A812X8K2</accession>
<evidence type="ECO:0000313" key="7">
    <source>
        <dbReference type="Proteomes" id="UP000649617"/>
    </source>
</evidence>
<organism evidence="6 7">
    <name type="scientific">Symbiodinium pilosum</name>
    <name type="common">Dinoflagellate</name>
    <dbReference type="NCBI Taxonomy" id="2952"/>
    <lineage>
        <taxon>Eukaryota</taxon>
        <taxon>Sar</taxon>
        <taxon>Alveolata</taxon>
        <taxon>Dinophyceae</taxon>
        <taxon>Suessiales</taxon>
        <taxon>Symbiodiniaceae</taxon>
        <taxon>Symbiodinium</taxon>
    </lineage>
</organism>
<dbReference type="PANTHER" id="PTHR24346:SF77">
    <property type="entry name" value="SERINE THREONINE PROTEIN KINASE"/>
    <property type="match status" value="1"/>
</dbReference>
<dbReference type="AlphaFoldDB" id="A0A812X8K2"/>
<gene>
    <name evidence="6" type="ORF">SPIL2461_LOCUS20667</name>
</gene>
<keyword evidence="1 3" id="KW-0547">Nucleotide-binding</keyword>
<feature type="binding site" evidence="3">
    <location>
        <position position="60"/>
    </location>
    <ligand>
        <name>ATP</name>
        <dbReference type="ChEBI" id="CHEBI:30616"/>
    </ligand>
</feature>
<keyword evidence="4" id="KW-0418">Kinase</keyword>
<dbReference type="GO" id="GO:0005524">
    <property type="term" value="F:ATP binding"/>
    <property type="evidence" value="ECO:0007669"/>
    <property type="project" value="UniProtKB-UniRule"/>
</dbReference>
<dbReference type="GO" id="GO:0005737">
    <property type="term" value="C:cytoplasm"/>
    <property type="evidence" value="ECO:0007669"/>
    <property type="project" value="TreeGrafter"/>
</dbReference>
<evidence type="ECO:0000256" key="1">
    <source>
        <dbReference type="ARBA" id="ARBA00022741"/>
    </source>
</evidence>
<sequence length="267" mass="29942">MEGSDQPPIIETASAEKDRHRDGTKTIHGFLVTKTVLGEGSFARVKLCVEESTSTEFAIKVFRKLLLRKKREFRRSDDGEGMTVRTTLDKVYDEISLMKAVSHPKCVRLHAVLDEAAPNGKLYVVLEYMPAGPSMDWDKSECRFHVQTGSQIDESMARSYVSDTLQALHYLHGKLIAHRDVKPQNLLLDGRGGLKLGDFGVAIQMPEDCVIHGTEGTYEFFSPEMCATGYKGHDGRHADIWATGISLWAFLFSSLPFLHKELLNHAF</sequence>
<dbReference type="InterPro" id="IPR008271">
    <property type="entry name" value="Ser/Thr_kinase_AS"/>
</dbReference>
<dbReference type="PROSITE" id="PS00107">
    <property type="entry name" value="PROTEIN_KINASE_ATP"/>
    <property type="match status" value="1"/>
</dbReference>
<evidence type="ECO:0000256" key="4">
    <source>
        <dbReference type="RuleBase" id="RU000304"/>
    </source>
</evidence>
<dbReference type="InterPro" id="IPR017441">
    <property type="entry name" value="Protein_kinase_ATP_BS"/>
</dbReference>
<dbReference type="SMART" id="SM00220">
    <property type="entry name" value="S_TKc"/>
    <property type="match status" value="1"/>
</dbReference>
<evidence type="ECO:0000313" key="6">
    <source>
        <dbReference type="EMBL" id="CAE7723747.1"/>
    </source>
</evidence>
<keyword evidence="7" id="KW-1185">Reference proteome</keyword>
<protein>
    <recommendedName>
        <fullName evidence="5">Protein kinase domain-containing protein</fullName>
    </recommendedName>
</protein>
<dbReference type="PROSITE" id="PS50011">
    <property type="entry name" value="PROTEIN_KINASE_DOM"/>
    <property type="match status" value="1"/>
</dbReference>
<evidence type="ECO:0000259" key="5">
    <source>
        <dbReference type="PROSITE" id="PS50011"/>
    </source>
</evidence>
<dbReference type="PANTHER" id="PTHR24346">
    <property type="entry name" value="MAP/MICROTUBULE AFFINITY-REGULATING KINASE"/>
    <property type="match status" value="1"/>
</dbReference>
<dbReference type="InterPro" id="IPR000719">
    <property type="entry name" value="Prot_kinase_dom"/>
</dbReference>
<keyword evidence="4" id="KW-0723">Serine/threonine-protein kinase</keyword>
<evidence type="ECO:0000256" key="3">
    <source>
        <dbReference type="PROSITE-ProRule" id="PRU10141"/>
    </source>
</evidence>
<dbReference type="GO" id="GO:0035556">
    <property type="term" value="P:intracellular signal transduction"/>
    <property type="evidence" value="ECO:0007669"/>
    <property type="project" value="TreeGrafter"/>
</dbReference>
<dbReference type="PROSITE" id="PS00108">
    <property type="entry name" value="PROTEIN_KINASE_ST"/>
    <property type="match status" value="1"/>
</dbReference>
<dbReference type="EMBL" id="CAJNIZ010045560">
    <property type="protein sequence ID" value="CAE7723747.1"/>
    <property type="molecule type" value="Genomic_DNA"/>
</dbReference>
<dbReference type="Pfam" id="PF00069">
    <property type="entry name" value="Pkinase"/>
    <property type="match status" value="1"/>
</dbReference>
<keyword evidence="2 3" id="KW-0067">ATP-binding</keyword>